<dbReference type="InterPro" id="IPR016909">
    <property type="entry name" value="rRNA_lsu_MeTfrase_F"/>
</dbReference>
<dbReference type="Pfam" id="PF05971">
    <property type="entry name" value="Methyltransf_10"/>
    <property type="match status" value="1"/>
</dbReference>
<name>A0ABR6EZ04_9SPHI</name>
<dbReference type="HAMAP" id="MF_01848">
    <property type="entry name" value="23SrRNA_methyltr_F"/>
    <property type="match status" value="1"/>
</dbReference>
<proteinExistence type="inferred from homology"/>
<dbReference type="NCBIfam" id="NF008725">
    <property type="entry name" value="PRK11727.1"/>
    <property type="match status" value="1"/>
</dbReference>
<dbReference type="GO" id="GO:0052907">
    <property type="term" value="F:23S rRNA (adenine(1618)-N(6))-methyltransferase activity"/>
    <property type="evidence" value="ECO:0007669"/>
    <property type="project" value="UniProtKB-EC"/>
</dbReference>
<dbReference type="EMBL" id="WNXC01000003">
    <property type="protein sequence ID" value="MBB2149683.1"/>
    <property type="molecule type" value="Genomic_DNA"/>
</dbReference>
<comment type="caution">
    <text evidence="7">The sequence shown here is derived from an EMBL/GenBank/DDBJ whole genome shotgun (WGS) entry which is preliminary data.</text>
</comment>
<accession>A0ABR6EZ04</accession>
<evidence type="ECO:0000256" key="6">
    <source>
        <dbReference type="HAMAP-Rule" id="MF_01848"/>
    </source>
</evidence>
<comment type="similarity">
    <text evidence="6">Belongs to the methyltransferase superfamily. METTL16/RlmF family.</text>
</comment>
<dbReference type="RefSeq" id="WP_182957545.1">
    <property type="nucleotide sequence ID" value="NZ_WNXC01000003.1"/>
</dbReference>
<organism evidence="7 8">
    <name type="scientific">Pedobacter gandavensis</name>
    <dbReference type="NCBI Taxonomy" id="2679963"/>
    <lineage>
        <taxon>Bacteria</taxon>
        <taxon>Pseudomonadati</taxon>
        <taxon>Bacteroidota</taxon>
        <taxon>Sphingobacteriia</taxon>
        <taxon>Sphingobacteriales</taxon>
        <taxon>Sphingobacteriaceae</taxon>
        <taxon>Pedobacter</taxon>
    </lineage>
</organism>
<comment type="function">
    <text evidence="6">Specifically methylates the adenine in position 1618 of 23S rRNA.</text>
</comment>
<evidence type="ECO:0000313" key="8">
    <source>
        <dbReference type="Proteomes" id="UP000636110"/>
    </source>
</evidence>
<evidence type="ECO:0000256" key="1">
    <source>
        <dbReference type="ARBA" id="ARBA00022490"/>
    </source>
</evidence>
<protein>
    <recommendedName>
        <fullName evidence="6">Ribosomal RNA large subunit methyltransferase F</fullName>
        <ecNumber evidence="6">2.1.1.181</ecNumber>
    </recommendedName>
    <alternativeName>
        <fullName evidence="6">23S rRNA mA1618 methyltransferase</fullName>
    </alternativeName>
    <alternativeName>
        <fullName evidence="6">rRNA adenine N-6-methyltransferase</fullName>
    </alternativeName>
</protein>
<evidence type="ECO:0000256" key="4">
    <source>
        <dbReference type="ARBA" id="ARBA00022679"/>
    </source>
</evidence>
<evidence type="ECO:0000313" key="7">
    <source>
        <dbReference type="EMBL" id="MBB2149683.1"/>
    </source>
</evidence>
<keyword evidence="2 6" id="KW-0698">rRNA processing</keyword>
<keyword evidence="3 6" id="KW-0489">Methyltransferase</keyword>
<dbReference type="SUPFAM" id="SSF53335">
    <property type="entry name" value="S-adenosyl-L-methionine-dependent methyltransferases"/>
    <property type="match status" value="1"/>
</dbReference>
<comment type="catalytic activity">
    <reaction evidence="6">
        <text>adenosine(1618) in 23S rRNA + S-adenosyl-L-methionine = N(6)-methyladenosine(1618) in 23S rRNA + S-adenosyl-L-homocysteine + H(+)</text>
        <dbReference type="Rhea" id="RHEA:16497"/>
        <dbReference type="Rhea" id="RHEA-COMP:10229"/>
        <dbReference type="Rhea" id="RHEA-COMP:10231"/>
        <dbReference type="ChEBI" id="CHEBI:15378"/>
        <dbReference type="ChEBI" id="CHEBI:57856"/>
        <dbReference type="ChEBI" id="CHEBI:59789"/>
        <dbReference type="ChEBI" id="CHEBI:74411"/>
        <dbReference type="ChEBI" id="CHEBI:74449"/>
        <dbReference type="EC" id="2.1.1.181"/>
    </reaction>
</comment>
<evidence type="ECO:0000256" key="3">
    <source>
        <dbReference type="ARBA" id="ARBA00022603"/>
    </source>
</evidence>
<comment type="subcellular location">
    <subcellularLocation>
        <location evidence="6">Cytoplasm</location>
    </subcellularLocation>
</comment>
<keyword evidence="5 6" id="KW-0949">S-adenosyl-L-methionine</keyword>
<reference evidence="7 8" key="1">
    <citation type="submission" date="2019-11" db="EMBL/GenBank/DDBJ databases">
        <title>Description of Pedobacter sp. LMG 31462T.</title>
        <authorList>
            <person name="Carlier A."/>
            <person name="Qi S."/>
            <person name="Vandamme P."/>
        </authorList>
    </citation>
    <scope>NUCLEOTIDE SEQUENCE [LARGE SCALE GENOMIC DNA]</scope>
    <source>
        <strain evidence="7 8">LMG 31462</strain>
    </source>
</reference>
<keyword evidence="4 6" id="KW-0808">Transferase</keyword>
<dbReference type="PANTHER" id="PTHR13393:SF0">
    <property type="entry name" value="RNA N6-ADENOSINE-METHYLTRANSFERASE METTL16"/>
    <property type="match status" value="1"/>
</dbReference>
<dbReference type="Proteomes" id="UP000636110">
    <property type="component" value="Unassembled WGS sequence"/>
</dbReference>
<dbReference type="EC" id="2.1.1.181" evidence="6"/>
<dbReference type="PIRSF" id="PIRSF029038">
    <property type="entry name" value="Mtase_YbiN_prd"/>
    <property type="match status" value="1"/>
</dbReference>
<evidence type="ECO:0000256" key="2">
    <source>
        <dbReference type="ARBA" id="ARBA00022552"/>
    </source>
</evidence>
<dbReference type="InterPro" id="IPR010286">
    <property type="entry name" value="METTL16/RlmF"/>
</dbReference>
<gene>
    <name evidence="6 7" type="primary">rlmF</name>
    <name evidence="7" type="ORF">GM920_12290</name>
</gene>
<evidence type="ECO:0000256" key="5">
    <source>
        <dbReference type="ARBA" id="ARBA00022691"/>
    </source>
</evidence>
<dbReference type="InterPro" id="IPR029063">
    <property type="entry name" value="SAM-dependent_MTases_sf"/>
</dbReference>
<keyword evidence="8" id="KW-1185">Reference proteome</keyword>
<dbReference type="Gene3D" id="3.40.50.150">
    <property type="entry name" value="Vaccinia Virus protein VP39"/>
    <property type="match status" value="1"/>
</dbReference>
<keyword evidence="1 6" id="KW-0963">Cytoplasm</keyword>
<sequence>MSMQKNELHPRNKHRSRYDFPELIKTLPELRPFVAVNPYGDESIDFSNPLAVRLLNKALLKHFYQIDHWDIPEGYLCPPIPGRADYVHYLADLLASVNGGAVPKGAKIKGFDIGIGANCIYPIIGHQEYGWSFVGSDVDSYAIKSAKNIATINPALSAAIFPRLQAHKNQIFKGVIKPGELFDFSMCNPPFHGSPEEAQEGSQRKVRNLGTQRGKTPVLNFGGQQAELWCEGGEVGFIRKMIQESETIGKQCFWFTTLVSKSMHLPFIYTALDKVYPVQIKTIEMAQGQKISRFLAWTFLTPEEQDRWKKERWSQKKAAEMPSEHTVK</sequence>
<dbReference type="PANTHER" id="PTHR13393">
    <property type="entry name" value="SAM-DEPENDENT METHYLTRANSFERASE"/>
    <property type="match status" value="1"/>
</dbReference>